<dbReference type="GO" id="GO:0003677">
    <property type="term" value="F:DNA binding"/>
    <property type="evidence" value="ECO:0007669"/>
    <property type="project" value="InterPro"/>
</dbReference>
<dbReference type="PANTHER" id="PTHR16305">
    <property type="entry name" value="TESTICULAR SOLUBLE ADENYLYL CYCLASE"/>
    <property type="match status" value="1"/>
</dbReference>
<dbReference type="SUPFAM" id="SSF52540">
    <property type="entry name" value="P-loop containing nucleoside triphosphate hydrolases"/>
    <property type="match status" value="1"/>
</dbReference>
<protein>
    <submittedName>
        <fullName evidence="5">AAA ATPase domain-containing protein</fullName>
    </submittedName>
</protein>
<proteinExistence type="predicted"/>
<dbReference type="PROSITE" id="PS00622">
    <property type="entry name" value="HTH_LUXR_1"/>
    <property type="match status" value="1"/>
</dbReference>
<dbReference type="Gene3D" id="3.40.50.300">
    <property type="entry name" value="P-loop containing nucleotide triphosphate hydrolases"/>
    <property type="match status" value="1"/>
</dbReference>
<dbReference type="RefSeq" id="WP_083302551.1">
    <property type="nucleotide sequence ID" value="NZ_FMCT01000003.1"/>
</dbReference>
<accession>A0A1C4W1Y7</accession>
<dbReference type="InterPro" id="IPR016032">
    <property type="entry name" value="Sig_transdc_resp-reg_C-effctor"/>
</dbReference>
<dbReference type="GO" id="GO:0006355">
    <property type="term" value="P:regulation of DNA-templated transcription"/>
    <property type="evidence" value="ECO:0007669"/>
    <property type="project" value="InterPro"/>
</dbReference>
<reference evidence="6" key="1">
    <citation type="submission" date="2016-06" db="EMBL/GenBank/DDBJ databases">
        <authorList>
            <person name="Varghese N."/>
            <person name="Submissions Spin"/>
        </authorList>
    </citation>
    <scope>NUCLEOTIDE SEQUENCE [LARGE SCALE GENOMIC DNA]</scope>
    <source>
        <strain evidence="6">DSM 43168</strain>
    </source>
</reference>
<evidence type="ECO:0000313" key="5">
    <source>
        <dbReference type="EMBL" id="SCE90276.1"/>
    </source>
</evidence>
<dbReference type="GO" id="GO:0005524">
    <property type="term" value="F:ATP binding"/>
    <property type="evidence" value="ECO:0007669"/>
    <property type="project" value="UniProtKB-KW"/>
</dbReference>
<evidence type="ECO:0000256" key="2">
    <source>
        <dbReference type="ARBA" id="ARBA00022840"/>
    </source>
</evidence>
<dbReference type="Pfam" id="PF00196">
    <property type="entry name" value="GerE"/>
    <property type="match status" value="1"/>
</dbReference>
<dbReference type="Proteomes" id="UP000183585">
    <property type="component" value="Unassembled WGS sequence"/>
</dbReference>
<dbReference type="GO" id="GO:0004016">
    <property type="term" value="F:adenylate cyclase activity"/>
    <property type="evidence" value="ECO:0007669"/>
    <property type="project" value="TreeGrafter"/>
</dbReference>
<evidence type="ECO:0000256" key="1">
    <source>
        <dbReference type="ARBA" id="ARBA00022741"/>
    </source>
</evidence>
<dbReference type="SUPFAM" id="SSF46894">
    <property type="entry name" value="C-terminal effector domain of the bipartite response regulators"/>
    <property type="match status" value="1"/>
</dbReference>
<dbReference type="EMBL" id="FMCT01000003">
    <property type="protein sequence ID" value="SCE90276.1"/>
    <property type="molecule type" value="Genomic_DNA"/>
</dbReference>
<keyword evidence="2" id="KW-0067">ATP-binding</keyword>
<evidence type="ECO:0000313" key="6">
    <source>
        <dbReference type="Proteomes" id="UP000183585"/>
    </source>
</evidence>
<dbReference type="PANTHER" id="PTHR16305:SF35">
    <property type="entry name" value="TRANSCRIPTIONAL ACTIVATOR DOMAIN"/>
    <property type="match status" value="1"/>
</dbReference>
<dbReference type="AlphaFoldDB" id="A0A1C4W1Y7"/>
<feature type="compositionally biased region" description="Basic and acidic residues" evidence="3">
    <location>
        <begin position="909"/>
        <end position="919"/>
    </location>
</feature>
<dbReference type="InterPro" id="IPR036388">
    <property type="entry name" value="WH-like_DNA-bd_sf"/>
</dbReference>
<feature type="region of interest" description="Disordered" evidence="3">
    <location>
        <begin position="879"/>
        <end position="930"/>
    </location>
</feature>
<organism evidence="5 6">
    <name type="scientific">Micromonospora carbonacea</name>
    <dbReference type="NCBI Taxonomy" id="47853"/>
    <lineage>
        <taxon>Bacteria</taxon>
        <taxon>Bacillati</taxon>
        <taxon>Actinomycetota</taxon>
        <taxon>Actinomycetes</taxon>
        <taxon>Micromonosporales</taxon>
        <taxon>Micromonosporaceae</taxon>
        <taxon>Micromonospora</taxon>
    </lineage>
</organism>
<evidence type="ECO:0000256" key="3">
    <source>
        <dbReference type="SAM" id="MobiDB-lite"/>
    </source>
</evidence>
<dbReference type="PRINTS" id="PR00038">
    <property type="entry name" value="HTHLUXR"/>
</dbReference>
<keyword evidence="1" id="KW-0547">Nucleotide-binding</keyword>
<name>A0A1C4W1Y7_9ACTN</name>
<evidence type="ECO:0000259" key="4">
    <source>
        <dbReference type="PROSITE" id="PS50043"/>
    </source>
</evidence>
<dbReference type="Pfam" id="PF13191">
    <property type="entry name" value="AAA_16"/>
    <property type="match status" value="1"/>
</dbReference>
<sequence>MSRWDFVGRRAELDRLLVAATGATERGLFLSGSAGVGKSRLLREALAAVPADRHAVWSVSASATTAALPFGGMVQVLPAEPPEGLSPAGVLRWAVGQLQQRAAGRRIVLAVDDAHLLDPPSAALVHLVARVENTTVIGTLRDGEQLPLPIRALWTDDLVDRVELAPLGPADTAGLLAAILGGPVDACSADRLWRLSGGNPLLLRELVMGAPADELTRTYGVWRWTGRPALAPSLTDLIDTRIGRLTPGVRAVLELVAFGEPLGLRLLDQAVEPADVETAEERGLIAVEPNDRRTDVRLAHPLYGEMMRRRCPVSRTRRLQARLAELLEAAGARRRDDLLRVAVWRLDSGTAQDPALLLGAAAQAFARYDVPLATRLARAALDADGGFDAAELLATLLMFADRPEEAIAMLDSVAQDAAEQARCVRWLTVRGMVSYWGLSRESTVDEIAARGTELTDAAGRARVHAFEAIMRLHRLDTARAVRLAQAVLDRPAASAAARELARCTLAHLQAAQGQFARSGAAIGQVQAEAARWRADMPYLQLALELARGTRLALAGDLAGIDAIVADEFADLAGAGDFRLGTGYLGILRAYAARLRGSSGTALKTALEACAVLATSRVYAGLAHAERAQAAALRGDAAHAAEAMAEADRTHAPGMAVLYPWLEQARGAVLAAGGDQAGATKHLAALADRLRDDGLAGHELLVLHDLVRLDAAAAPVGPTCTDGGRRTVAQRLAELCERVDGPLPPLLARYARAAVAGPADDLLAVADGLAALDLRVWAAEAAATAVHRLRGGRSGAAVAAHGRLGELLGRCDQVDTPALRLGEPALTDREWEVARLAAEGVTSRAIGERLFLSSRTVDNHLHRIYHKLGVTGRAELRSALHWPSSSPDHPGSPGSPGGDGGRHFPGGDGGRPRPGPDEGRSFPGQGGEPGR</sequence>
<feature type="compositionally biased region" description="Low complexity" evidence="3">
    <location>
        <begin position="882"/>
        <end position="891"/>
    </location>
</feature>
<dbReference type="InterPro" id="IPR027417">
    <property type="entry name" value="P-loop_NTPase"/>
</dbReference>
<gene>
    <name evidence="5" type="ORF">GA0070563_10370</name>
</gene>
<dbReference type="Gene3D" id="1.10.10.10">
    <property type="entry name" value="Winged helix-like DNA-binding domain superfamily/Winged helix DNA-binding domain"/>
    <property type="match status" value="1"/>
</dbReference>
<dbReference type="InterPro" id="IPR041664">
    <property type="entry name" value="AAA_16"/>
</dbReference>
<dbReference type="GO" id="GO:0005737">
    <property type="term" value="C:cytoplasm"/>
    <property type="evidence" value="ECO:0007669"/>
    <property type="project" value="TreeGrafter"/>
</dbReference>
<feature type="compositionally biased region" description="Gly residues" evidence="3">
    <location>
        <begin position="893"/>
        <end position="908"/>
    </location>
</feature>
<dbReference type="SMART" id="SM00421">
    <property type="entry name" value="HTH_LUXR"/>
    <property type="match status" value="1"/>
</dbReference>
<feature type="domain" description="HTH luxR-type" evidence="4">
    <location>
        <begin position="818"/>
        <end position="883"/>
    </location>
</feature>
<dbReference type="InterPro" id="IPR000792">
    <property type="entry name" value="Tscrpt_reg_LuxR_C"/>
</dbReference>
<keyword evidence="6" id="KW-1185">Reference proteome</keyword>
<dbReference type="CDD" id="cd06170">
    <property type="entry name" value="LuxR_C_like"/>
    <property type="match status" value="1"/>
</dbReference>
<dbReference type="PROSITE" id="PS50043">
    <property type="entry name" value="HTH_LUXR_2"/>
    <property type="match status" value="1"/>
</dbReference>